<reference evidence="1 2" key="1">
    <citation type="journal article" date="2013" name="Int. J. Syst. Evol. Microbiol.">
        <title>Marinicauda pacifica gen. nov., sp. nov., a prosthecate alphaproteobacterium of the family Hyphomonadaceae isolated from deep seawater.</title>
        <authorList>
            <person name="Zhang X.Y."/>
            <person name="Li G.W."/>
            <person name="Wang C.S."/>
            <person name="Zhang Y.J."/>
            <person name="Xu X.W."/>
            <person name="Li H."/>
            <person name="Liu A."/>
            <person name="Liu C."/>
            <person name="Xie B.B."/>
            <person name="Qin Q.L."/>
            <person name="Xu Z."/>
            <person name="Chen X.L."/>
            <person name="Zhou B.C."/>
            <person name="Zhang Y.Z."/>
        </authorList>
    </citation>
    <scope>NUCLEOTIDE SEQUENCE [LARGE SCALE GENOMIC DNA]</scope>
    <source>
        <strain evidence="1 2">P-1 km-3</strain>
    </source>
</reference>
<protein>
    <submittedName>
        <fullName evidence="1">DUF1465 family protein</fullName>
    </submittedName>
</protein>
<dbReference type="EMBL" id="SRXV01000002">
    <property type="protein sequence ID" value="TGY93038.1"/>
    <property type="molecule type" value="Genomic_DNA"/>
</dbReference>
<organism evidence="1 2">
    <name type="scientific">Marinicauda pacifica</name>
    <dbReference type="NCBI Taxonomy" id="1133559"/>
    <lineage>
        <taxon>Bacteria</taxon>
        <taxon>Pseudomonadati</taxon>
        <taxon>Pseudomonadota</taxon>
        <taxon>Alphaproteobacteria</taxon>
        <taxon>Maricaulales</taxon>
        <taxon>Maricaulaceae</taxon>
        <taxon>Marinicauda</taxon>
    </lineage>
</organism>
<evidence type="ECO:0000313" key="1">
    <source>
        <dbReference type="EMBL" id="TGY93038.1"/>
    </source>
</evidence>
<sequence length="178" mass="19480">MTPIETSQDGQIKSPAQRVADFAGSDVFRKLFRDGMDLVEETAAYLDGPGREDAKRLGRAGALSYAAESMALTTRLMQSASWLLAQRAVAEGDMTPAEAADEKYRLSEVRGSDAAWPAGDDPCPVRLADLVERGVTLYQRLRRLDQSLFAESESFEGQTPNPVQSHISRLENAFGARI</sequence>
<dbReference type="Gene3D" id="1.10.8.930">
    <property type="entry name" value="Protein of unknown function DUF1465"/>
    <property type="match status" value="1"/>
</dbReference>
<name>A0A4S2HBI3_9PROT</name>
<dbReference type="RefSeq" id="WP_135944743.1">
    <property type="nucleotide sequence ID" value="NZ_BMEI01000002.1"/>
</dbReference>
<keyword evidence="2" id="KW-1185">Reference proteome</keyword>
<dbReference type="InterPro" id="IPR038301">
    <property type="entry name" value="AraC-like_sf"/>
</dbReference>
<comment type="caution">
    <text evidence="1">The sequence shown here is derived from an EMBL/GenBank/DDBJ whole genome shotgun (WGS) entry which is preliminary data.</text>
</comment>
<evidence type="ECO:0000313" key="2">
    <source>
        <dbReference type="Proteomes" id="UP000305451"/>
    </source>
</evidence>
<accession>A0A4S2HBI3</accession>
<dbReference type="OrthoDB" id="9799531at2"/>
<gene>
    <name evidence="1" type="ORF">E5162_08220</name>
</gene>
<dbReference type="AlphaFoldDB" id="A0A4S2HBI3"/>
<dbReference type="Proteomes" id="UP000305451">
    <property type="component" value="Unassembled WGS sequence"/>
</dbReference>
<dbReference type="Pfam" id="PF07323">
    <property type="entry name" value="DUF1465"/>
    <property type="match status" value="1"/>
</dbReference>
<proteinExistence type="predicted"/>
<dbReference type="InterPro" id="IPR010848">
    <property type="entry name" value="DUF1465"/>
</dbReference>